<dbReference type="SUPFAM" id="SSF48726">
    <property type="entry name" value="Immunoglobulin"/>
    <property type="match status" value="1"/>
</dbReference>
<dbReference type="InterPro" id="IPR000601">
    <property type="entry name" value="PKD_dom"/>
</dbReference>
<comment type="caution">
    <text evidence="5">The sequence shown here is derived from an EMBL/GenBank/DDBJ whole genome shotgun (WGS) entry which is preliminary data.</text>
</comment>
<dbReference type="PROSITE" id="PS50093">
    <property type="entry name" value="PKD"/>
    <property type="match status" value="1"/>
</dbReference>
<name>A0A434A0P0_9FLAO</name>
<sequence>MVKNLKIKKYWITTLCMVFCSLASFAQDLSDAAIGFDAARTNVALKQHGIKDQDMEAQISMMREAQKRQYLETSKIENNISQKIKSEQSKKANTGKTTLASPEILAQEKAALIALYNSTNGAAWTNTKNNQGAWPVNDPNSVVTRDWAGVSVDGAGRVTMLNLSSNNLTGVLPNLNALTELSAIWLQGNKIQGGNIDTFSESTKLSLLNIQSCNLDGNLQSLMKLTDLQVFTASTNNISGSFPEDFYKLSKLLTLDLYLNKLEGDYSILGQIPTLTTLALTWNNFNKAGSLDYNNRSVPESFKNLTNLTSLRLQGHGLKNNLKVLGNLVNLNSLEIDSNKLEGPLPSEFSALQKLSFFTATINMITDISVLSGINSLQTIGCQSNSIVSIPSGFSQLSNLSSLNVAKNKLSGPLIDLASPKLNYLDISENYFRFIDIEPVFSKYSSFAAFSFRYAPQAKTDLAETINRGTGGSITLSMSDDGIHRYTDSDKFKWYKGAYPNGVLISQDESRQITISDLKLADAGYYYCLSTHPQITNAAIANRNLILERQPITLKITNCLIVEGSIKAATEKFHTNAANSFTFETTATGLTYEWSIATAAGTPVNAAPSNTIGSYSYTFSEAGDYIVTLIAKDANGCATTFTKTIQVIVERYCAKEPINFGFETTTPGLTYTWNSSDASGTIVHTVTNTTGLYTFTPQLGGEYEVELIVNTATSCKTLFTKNITVEDCTPIVSCTANNPITQKIHSLFINLITKLVSTPNGTDANVYARNEIIALSSYVAGTTNSIYNFSNSNAAVTFTFSQNGAENDVYIPKSASGAITSIDLSKYFGAQGTTAVTTNYSNGTNGSGGYVRNIDFCPIAECIPITGVINIVKKATAQAKKTGQSSTNSSSKI</sequence>
<evidence type="ECO:0000313" key="5">
    <source>
        <dbReference type="EMBL" id="RUT67933.1"/>
    </source>
</evidence>
<evidence type="ECO:0000259" key="4">
    <source>
        <dbReference type="PROSITE" id="PS50835"/>
    </source>
</evidence>
<dbReference type="AlphaFoldDB" id="A0A434A0P0"/>
<dbReference type="RefSeq" id="WP_127340753.1">
    <property type="nucleotide sequence ID" value="NZ_QWDM01000023.1"/>
</dbReference>
<feature type="signal peptide" evidence="2">
    <location>
        <begin position="1"/>
        <end position="26"/>
    </location>
</feature>
<dbReference type="PANTHER" id="PTHR48060:SF21">
    <property type="entry name" value="L DOMAIN-LIKE PROTEIN"/>
    <property type="match status" value="1"/>
</dbReference>
<dbReference type="CDD" id="cd00146">
    <property type="entry name" value="PKD"/>
    <property type="match status" value="1"/>
</dbReference>
<reference evidence="6" key="1">
    <citation type="journal article" date="2019" name="Syst. Appl. Microbiol.">
        <title>Flavobacterium circumlabens sp. nov. and Flavobacterium cupreum sp. nov., two psychrotrophic species isolated from Antarctic environmental samples.</title>
        <authorList>
            <person name="Kralova S."/>
            <person name="Busse H.-J."/>
            <person name="Svec P."/>
            <person name="Maslanova I."/>
            <person name="Stankova E."/>
            <person name="Bartak M."/>
            <person name="Sedlacek I."/>
        </authorList>
    </citation>
    <scope>NUCLEOTIDE SEQUENCE [LARGE SCALE GENOMIC DNA]</scope>
    <source>
        <strain evidence="6">CCM 8825</strain>
    </source>
</reference>
<dbReference type="InterPro" id="IPR035986">
    <property type="entry name" value="PKD_dom_sf"/>
</dbReference>
<dbReference type="InterPro" id="IPR032675">
    <property type="entry name" value="LRR_dom_sf"/>
</dbReference>
<evidence type="ECO:0000256" key="2">
    <source>
        <dbReference type="SAM" id="SignalP"/>
    </source>
</evidence>
<feature type="chain" id="PRO_5019363211" description="PKD domain-containing protein" evidence="2">
    <location>
        <begin position="27"/>
        <end position="893"/>
    </location>
</feature>
<keyword evidence="1 2" id="KW-0732">Signal</keyword>
<evidence type="ECO:0000256" key="1">
    <source>
        <dbReference type="ARBA" id="ARBA00022729"/>
    </source>
</evidence>
<evidence type="ECO:0000259" key="3">
    <source>
        <dbReference type="PROSITE" id="PS50093"/>
    </source>
</evidence>
<dbReference type="Gene3D" id="2.60.40.10">
    <property type="entry name" value="Immunoglobulins"/>
    <property type="match status" value="2"/>
</dbReference>
<dbReference type="SUPFAM" id="SSF49299">
    <property type="entry name" value="PKD domain"/>
    <property type="match status" value="1"/>
</dbReference>
<dbReference type="EMBL" id="QWDM01000023">
    <property type="protein sequence ID" value="RUT67933.1"/>
    <property type="molecule type" value="Genomic_DNA"/>
</dbReference>
<evidence type="ECO:0008006" key="7">
    <source>
        <dbReference type="Google" id="ProtNLM"/>
    </source>
</evidence>
<dbReference type="OrthoDB" id="627712at2"/>
<keyword evidence="6" id="KW-1185">Reference proteome</keyword>
<dbReference type="PROSITE" id="PS50835">
    <property type="entry name" value="IG_LIKE"/>
    <property type="match status" value="1"/>
</dbReference>
<accession>A0A434A0P0</accession>
<dbReference type="GO" id="GO:0030313">
    <property type="term" value="C:cell envelope"/>
    <property type="evidence" value="ECO:0007669"/>
    <property type="project" value="UniProtKB-SubCell"/>
</dbReference>
<dbReference type="Gene3D" id="3.80.10.10">
    <property type="entry name" value="Ribonuclease Inhibitor"/>
    <property type="match status" value="2"/>
</dbReference>
<organism evidence="5 6">
    <name type="scientific">Flavobacterium cupreum</name>
    <dbReference type="NCBI Taxonomy" id="2133766"/>
    <lineage>
        <taxon>Bacteria</taxon>
        <taxon>Pseudomonadati</taxon>
        <taxon>Bacteroidota</taxon>
        <taxon>Flavobacteriia</taxon>
        <taxon>Flavobacteriales</taxon>
        <taxon>Flavobacteriaceae</taxon>
        <taxon>Flavobacterium</taxon>
    </lineage>
</organism>
<dbReference type="PANTHER" id="PTHR48060">
    <property type="entry name" value="DNA DAMAGE-REPAIR/TOLERATION PROTEIN DRT100"/>
    <property type="match status" value="1"/>
</dbReference>
<protein>
    <recommendedName>
        <fullName evidence="7">PKD domain-containing protein</fullName>
    </recommendedName>
</protein>
<dbReference type="InterPro" id="IPR036179">
    <property type="entry name" value="Ig-like_dom_sf"/>
</dbReference>
<dbReference type="InterPro" id="IPR013783">
    <property type="entry name" value="Ig-like_fold"/>
</dbReference>
<feature type="domain" description="Ig-like" evidence="4">
    <location>
        <begin position="456"/>
        <end position="541"/>
    </location>
</feature>
<dbReference type="InterPro" id="IPR053211">
    <property type="entry name" value="DNA_repair-toleration"/>
</dbReference>
<feature type="domain" description="PKD" evidence="3">
    <location>
        <begin position="580"/>
        <end position="650"/>
    </location>
</feature>
<dbReference type="SUPFAM" id="SSF52058">
    <property type="entry name" value="L domain-like"/>
    <property type="match status" value="1"/>
</dbReference>
<proteinExistence type="predicted"/>
<evidence type="ECO:0000313" key="6">
    <source>
        <dbReference type="Proteomes" id="UP000288102"/>
    </source>
</evidence>
<dbReference type="Proteomes" id="UP000288102">
    <property type="component" value="Unassembled WGS sequence"/>
</dbReference>
<dbReference type="InterPro" id="IPR007110">
    <property type="entry name" value="Ig-like_dom"/>
</dbReference>
<gene>
    <name evidence="5" type="ORF">D0817_23660</name>
</gene>